<dbReference type="Pfam" id="PF00903">
    <property type="entry name" value="Glyoxalase"/>
    <property type="match status" value="1"/>
</dbReference>
<accession>A0A2V5JY82</accession>
<feature type="domain" description="VOC" evidence="1">
    <location>
        <begin position="134"/>
        <end position="256"/>
    </location>
</feature>
<dbReference type="InterPro" id="IPR037523">
    <property type="entry name" value="VOC_core"/>
</dbReference>
<dbReference type="Gene3D" id="3.10.180.10">
    <property type="entry name" value="2,3-Dihydroxybiphenyl 1,2-Dioxygenase, domain 1"/>
    <property type="match status" value="2"/>
</dbReference>
<dbReference type="EMBL" id="QJVJ01000011">
    <property type="protein sequence ID" value="PYI51835.1"/>
    <property type="molecule type" value="Genomic_DNA"/>
</dbReference>
<protein>
    <recommendedName>
        <fullName evidence="1">VOC domain-containing protein</fullName>
    </recommendedName>
</protein>
<dbReference type="Proteomes" id="UP000247476">
    <property type="component" value="Unassembled WGS sequence"/>
</dbReference>
<dbReference type="InterPro" id="IPR004360">
    <property type="entry name" value="Glyas_Fos-R_dOase_dom"/>
</dbReference>
<dbReference type="RefSeq" id="WP_110842461.1">
    <property type="nucleotide sequence ID" value="NZ_QJVJ01000011.1"/>
</dbReference>
<evidence type="ECO:0000313" key="2">
    <source>
        <dbReference type="EMBL" id="PYI51835.1"/>
    </source>
</evidence>
<dbReference type="AlphaFoldDB" id="A0A2V5JY82"/>
<gene>
    <name evidence="2" type="ORF">DLM86_23225</name>
</gene>
<reference evidence="2 3" key="1">
    <citation type="submission" date="2018-05" db="EMBL/GenBank/DDBJ databases">
        <title>Paenibacillus flagellatus sp. nov., isolated from selenium mineral soil.</title>
        <authorList>
            <person name="Dai X."/>
        </authorList>
    </citation>
    <scope>NUCLEOTIDE SEQUENCE [LARGE SCALE GENOMIC DNA]</scope>
    <source>
        <strain evidence="2 3">DXL2</strain>
    </source>
</reference>
<dbReference type="OrthoDB" id="2354281at2"/>
<dbReference type="InterPro" id="IPR029068">
    <property type="entry name" value="Glyas_Bleomycin-R_OHBP_Dase"/>
</dbReference>
<dbReference type="PROSITE" id="PS51819">
    <property type="entry name" value="VOC"/>
    <property type="match status" value="1"/>
</dbReference>
<sequence>MERKSPITHIAAVFLPVRELARSAAWWSDLLDLPSPDAPAGAVYALPIAGTGLILDPNQYGFPHLVMYGTADIDDAYRLARERSYDIFHNLQRFSNVAYFNVFDPGKRNGIMICQGDDAAEPAAASGRCPIRAEVRRVFAHSDDVDETAQWYGAMLGLAPGARSLAEEGCELRPARGALLHILDRRRNPIPPVYYGKLGASVVGHPMFELTTPDLSAAREWVEAKGGEIVATDGGEAGRHFYFRDPDGNTNRVAEA</sequence>
<evidence type="ECO:0000313" key="3">
    <source>
        <dbReference type="Proteomes" id="UP000247476"/>
    </source>
</evidence>
<name>A0A2V5JY82_9BACL</name>
<evidence type="ECO:0000259" key="1">
    <source>
        <dbReference type="PROSITE" id="PS51819"/>
    </source>
</evidence>
<proteinExistence type="predicted"/>
<dbReference type="SUPFAM" id="SSF54593">
    <property type="entry name" value="Glyoxalase/Bleomycin resistance protein/Dihydroxybiphenyl dioxygenase"/>
    <property type="match status" value="2"/>
</dbReference>
<keyword evidence="3" id="KW-1185">Reference proteome</keyword>
<comment type="caution">
    <text evidence="2">The sequence shown here is derived from an EMBL/GenBank/DDBJ whole genome shotgun (WGS) entry which is preliminary data.</text>
</comment>
<organism evidence="2 3">
    <name type="scientific">Paenibacillus flagellatus</name>
    <dbReference type="NCBI Taxonomy" id="2211139"/>
    <lineage>
        <taxon>Bacteria</taxon>
        <taxon>Bacillati</taxon>
        <taxon>Bacillota</taxon>
        <taxon>Bacilli</taxon>
        <taxon>Bacillales</taxon>
        <taxon>Paenibacillaceae</taxon>
        <taxon>Paenibacillus</taxon>
    </lineage>
</organism>